<sequence>MPGLTPPPTRQVLMDSRRSKGVNTACPDNTATYTARALAFMISCESSDFVHYLQCLVPAYLLGPLDVE</sequence>
<dbReference type="Proteomes" id="UP001283361">
    <property type="component" value="Unassembled WGS sequence"/>
</dbReference>
<reference evidence="1" key="1">
    <citation type="journal article" date="2023" name="G3 (Bethesda)">
        <title>A reference genome for the long-term kleptoplast-retaining sea slug Elysia crispata morphotype clarki.</title>
        <authorList>
            <person name="Eastman K.E."/>
            <person name="Pendleton A.L."/>
            <person name="Shaikh M.A."/>
            <person name="Suttiyut T."/>
            <person name="Ogas R."/>
            <person name="Tomko P."/>
            <person name="Gavelis G."/>
            <person name="Widhalm J.R."/>
            <person name="Wisecaver J.H."/>
        </authorList>
    </citation>
    <scope>NUCLEOTIDE SEQUENCE</scope>
    <source>
        <strain evidence="1">ECLA1</strain>
    </source>
</reference>
<keyword evidence="2" id="KW-1185">Reference proteome</keyword>
<protein>
    <submittedName>
        <fullName evidence="1">Uncharacterized protein</fullName>
    </submittedName>
</protein>
<dbReference type="EMBL" id="JAWDGP010004851">
    <property type="protein sequence ID" value="KAK3761714.1"/>
    <property type="molecule type" value="Genomic_DNA"/>
</dbReference>
<name>A0AAE1D8T0_9GAST</name>
<proteinExistence type="predicted"/>
<accession>A0AAE1D8T0</accession>
<gene>
    <name evidence="1" type="ORF">RRG08_016146</name>
</gene>
<comment type="caution">
    <text evidence="1">The sequence shown here is derived from an EMBL/GenBank/DDBJ whole genome shotgun (WGS) entry which is preliminary data.</text>
</comment>
<organism evidence="1 2">
    <name type="scientific">Elysia crispata</name>
    <name type="common">lettuce slug</name>
    <dbReference type="NCBI Taxonomy" id="231223"/>
    <lineage>
        <taxon>Eukaryota</taxon>
        <taxon>Metazoa</taxon>
        <taxon>Spiralia</taxon>
        <taxon>Lophotrochozoa</taxon>
        <taxon>Mollusca</taxon>
        <taxon>Gastropoda</taxon>
        <taxon>Heterobranchia</taxon>
        <taxon>Euthyneura</taxon>
        <taxon>Panpulmonata</taxon>
        <taxon>Sacoglossa</taxon>
        <taxon>Placobranchoidea</taxon>
        <taxon>Plakobranchidae</taxon>
        <taxon>Elysia</taxon>
    </lineage>
</organism>
<dbReference type="AlphaFoldDB" id="A0AAE1D8T0"/>
<evidence type="ECO:0000313" key="2">
    <source>
        <dbReference type="Proteomes" id="UP001283361"/>
    </source>
</evidence>
<evidence type="ECO:0000313" key="1">
    <source>
        <dbReference type="EMBL" id="KAK3761714.1"/>
    </source>
</evidence>